<dbReference type="OrthoDB" id="361532at2759"/>
<feature type="compositionally biased region" description="Polar residues" evidence="1">
    <location>
        <begin position="44"/>
        <end position="55"/>
    </location>
</feature>
<feature type="compositionally biased region" description="Polar residues" evidence="1">
    <location>
        <begin position="132"/>
        <end position="146"/>
    </location>
</feature>
<dbReference type="AlphaFoldDB" id="A0A9N9XGI4"/>
<feature type="compositionally biased region" description="Basic residues" evidence="1">
    <location>
        <begin position="97"/>
        <end position="108"/>
    </location>
</feature>
<dbReference type="Proteomes" id="UP001153709">
    <property type="component" value="Chromosome 8"/>
</dbReference>
<evidence type="ECO:0000313" key="2">
    <source>
        <dbReference type="EMBL" id="CAG9838851.1"/>
    </source>
</evidence>
<organism evidence="2 3">
    <name type="scientific">Diabrotica balteata</name>
    <name type="common">Banded cucumber beetle</name>
    <dbReference type="NCBI Taxonomy" id="107213"/>
    <lineage>
        <taxon>Eukaryota</taxon>
        <taxon>Metazoa</taxon>
        <taxon>Ecdysozoa</taxon>
        <taxon>Arthropoda</taxon>
        <taxon>Hexapoda</taxon>
        <taxon>Insecta</taxon>
        <taxon>Pterygota</taxon>
        <taxon>Neoptera</taxon>
        <taxon>Endopterygota</taxon>
        <taxon>Coleoptera</taxon>
        <taxon>Polyphaga</taxon>
        <taxon>Cucujiformia</taxon>
        <taxon>Chrysomeloidea</taxon>
        <taxon>Chrysomelidae</taxon>
        <taxon>Galerucinae</taxon>
        <taxon>Diabroticina</taxon>
        <taxon>Diabroticites</taxon>
        <taxon>Diabrotica</taxon>
    </lineage>
</organism>
<feature type="compositionally biased region" description="Low complexity" evidence="1">
    <location>
        <begin position="147"/>
        <end position="158"/>
    </location>
</feature>
<protein>
    <submittedName>
        <fullName evidence="2">Uncharacterized protein</fullName>
    </submittedName>
</protein>
<reference evidence="2" key="1">
    <citation type="submission" date="2022-01" db="EMBL/GenBank/DDBJ databases">
        <authorList>
            <person name="King R."/>
        </authorList>
    </citation>
    <scope>NUCLEOTIDE SEQUENCE</scope>
</reference>
<feature type="region of interest" description="Disordered" evidence="1">
    <location>
        <begin position="35"/>
        <end position="187"/>
    </location>
</feature>
<proteinExistence type="predicted"/>
<keyword evidence="3" id="KW-1185">Reference proteome</keyword>
<evidence type="ECO:0000313" key="3">
    <source>
        <dbReference type="Proteomes" id="UP001153709"/>
    </source>
</evidence>
<gene>
    <name evidence="2" type="ORF">DIABBA_LOCUS11676</name>
</gene>
<sequence>MLTISFDVQSKDLKLCKCLILWYVPSQRRNKNQSFAVIADSDNSKPPSRSTSPSGRVSPFRGRGFNATGSRHASPMRSSPPPPEDVRLSPQTMSPRHTSKIPQLKRKGSSAAFGEKVFHPDVPPTQKKINKRLSQSLTNVNGESTKQQQQQQQPQQQQRGRPPASPRKYTGYGKQPAFQRLSPIVGE</sequence>
<accession>A0A9N9XGI4</accession>
<dbReference type="EMBL" id="OU898283">
    <property type="protein sequence ID" value="CAG9838851.1"/>
    <property type="molecule type" value="Genomic_DNA"/>
</dbReference>
<evidence type="ECO:0000256" key="1">
    <source>
        <dbReference type="SAM" id="MobiDB-lite"/>
    </source>
</evidence>
<name>A0A9N9XGI4_DIABA</name>